<dbReference type="PROSITE" id="PS50181">
    <property type="entry name" value="FBOX"/>
    <property type="match status" value="1"/>
</dbReference>
<reference evidence="2 3" key="1">
    <citation type="submission" date="2016-07" db="EMBL/GenBank/DDBJ databases">
        <title>Pervasive Adenine N6-methylation of Active Genes in Fungi.</title>
        <authorList>
            <consortium name="DOE Joint Genome Institute"/>
            <person name="Mondo S.J."/>
            <person name="Dannebaum R.O."/>
            <person name="Kuo R.C."/>
            <person name="Labutti K."/>
            <person name="Haridas S."/>
            <person name="Kuo A."/>
            <person name="Salamov A."/>
            <person name="Ahrendt S.R."/>
            <person name="Lipzen A."/>
            <person name="Sullivan W."/>
            <person name="Andreopoulos W.B."/>
            <person name="Clum A."/>
            <person name="Lindquist E."/>
            <person name="Daum C."/>
            <person name="Ramamoorthy G.K."/>
            <person name="Gryganskyi A."/>
            <person name="Culley D."/>
            <person name="Magnuson J.K."/>
            <person name="James T.Y."/>
            <person name="O'Malley M.A."/>
            <person name="Stajich J.E."/>
            <person name="Spatafora J.W."/>
            <person name="Visel A."/>
            <person name="Grigoriev I.V."/>
        </authorList>
    </citation>
    <scope>NUCLEOTIDE SEQUENCE [LARGE SCALE GENOMIC DNA]</scope>
    <source>
        <strain evidence="2 3">12-1054</strain>
    </source>
</reference>
<evidence type="ECO:0000259" key="1">
    <source>
        <dbReference type="PROSITE" id="PS50181"/>
    </source>
</evidence>
<dbReference type="AlphaFoldDB" id="A0A1Y2FND2"/>
<organism evidence="2 3">
    <name type="scientific">Protomyces lactucae-debilis</name>
    <dbReference type="NCBI Taxonomy" id="2754530"/>
    <lineage>
        <taxon>Eukaryota</taxon>
        <taxon>Fungi</taxon>
        <taxon>Dikarya</taxon>
        <taxon>Ascomycota</taxon>
        <taxon>Taphrinomycotina</taxon>
        <taxon>Taphrinomycetes</taxon>
        <taxon>Taphrinales</taxon>
        <taxon>Protomycetaceae</taxon>
        <taxon>Protomyces</taxon>
    </lineage>
</organism>
<dbReference type="Proteomes" id="UP000193685">
    <property type="component" value="Unassembled WGS sequence"/>
</dbReference>
<feature type="domain" description="F-box" evidence="1">
    <location>
        <begin position="1"/>
        <end position="53"/>
    </location>
</feature>
<protein>
    <recommendedName>
        <fullName evidence="1">F-box domain-containing protein</fullName>
    </recommendedName>
</protein>
<evidence type="ECO:0000313" key="2">
    <source>
        <dbReference type="EMBL" id="ORY84235.1"/>
    </source>
</evidence>
<sequence length="223" mass="26425">MSVPNLPIEVWWQILSFSDKKTLWALRCVSRAFLRRVEDTLVPESLNTDWYRMYEKRCIDLEEDSPKWRCEGESPVHALNGAAIATFLYAPFRLSQRRSDWDLELYNWLSRDSGEDVAALRRRANHFSLAKAKVLSIHRNVDMEETLEDLPEMFEQLVLGRPQIRRHIIVSEDGQSLLVPIYLLWTRHFELVVQQEDLYDPPDDYNYGRVIPLILQHMHDPQF</sequence>
<comment type="caution">
    <text evidence="2">The sequence shown here is derived from an EMBL/GenBank/DDBJ whole genome shotgun (WGS) entry which is preliminary data.</text>
</comment>
<evidence type="ECO:0000313" key="3">
    <source>
        <dbReference type="Proteomes" id="UP000193685"/>
    </source>
</evidence>
<dbReference type="InterPro" id="IPR036047">
    <property type="entry name" value="F-box-like_dom_sf"/>
</dbReference>
<proteinExistence type="predicted"/>
<name>A0A1Y2FND2_PROLT</name>
<accession>A0A1Y2FND2</accession>
<dbReference type="RefSeq" id="XP_040726253.1">
    <property type="nucleotide sequence ID" value="XM_040871055.1"/>
</dbReference>
<gene>
    <name evidence="2" type="ORF">BCR37DRAFT_391838</name>
</gene>
<dbReference type="EMBL" id="MCFI01000006">
    <property type="protein sequence ID" value="ORY84235.1"/>
    <property type="molecule type" value="Genomic_DNA"/>
</dbReference>
<dbReference type="InterPro" id="IPR001810">
    <property type="entry name" value="F-box_dom"/>
</dbReference>
<dbReference type="Pfam" id="PF00646">
    <property type="entry name" value="F-box"/>
    <property type="match status" value="1"/>
</dbReference>
<dbReference type="SUPFAM" id="SSF81383">
    <property type="entry name" value="F-box domain"/>
    <property type="match status" value="1"/>
</dbReference>
<keyword evidence="3" id="KW-1185">Reference proteome</keyword>
<dbReference type="GeneID" id="63787654"/>